<keyword evidence="1" id="KW-0472">Membrane</keyword>
<accession>E0S4Q4</accession>
<feature type="transmembrane region" description="Helical" evidence="1">
    <location>
        <begin position="148"/>
        <end position="170"/>
    </location>
</feature>
<keyword evidence="3" id="KW-1185">Reference proteome</keyword>
<dbReference type="HOGENOM" id="CLU_905126_0_0_9"/>
<feature type="transmembrane region" description="Helical" evidence="1">
    <location>
        <begin position="46"/>
        <end position="69"/>
    </location>
</feature>
<geneLocation type="plasmid" evidence="2 3">
    <name>pCY186</name>
</geneLocation>
<proteinExistence type="predicted"/>
<organism evidence="2 3">
    <name type="scientific">Butyrivibrio proteoclasticus (strain ATCC 51982 / DSM 14932 / B316)</name>
    <name type="common">Clostridium proteoclasticum</name>
    <dbReference type="NCBI Taxonomy" id="515622"/>
    <lineage>
        <taxon>Bacteria</taxon>
        <taxon>Bacillati</taxon>
        <taxon>Bacillota</taxon>
        <taxon>Clostridia</taxon>
        <taxon>Lachnospirales</taxon>
        <taxon>Lachnospiraceae</taxon>
        <taxon>Butyrivibrio</taxon>
    </lineage>
</organism>
<sequence length="307" mass="34948">MQYSNLFIEWIFLYMLPCLSLYALSQYYVNYENLQRSQLTNLLTKLVAVGLLVFVTLNKELLIVEPYLYLLDLPGKLSDSGEAVICALEILGMGMLFYIFVWIMKIYSKDYYYFAAARKCIIVAHAASFMLISGYLLLGDGAYVGNLLVWRALILSNLALTVMFILISSFKISIGKSGKYICYDMLLVQKAIWCTETKAFVFENDFENGSVTVKTDNNSLFMQTLTDEQRMALNILKEKKHMTPDEKYKKTMKAVIGQTAISLVIGILMILLKSAVLAGVFLFSAFMGVILLFVQYKNKKNLEKETE</sequence>
<dbReference type="Proteomes" id="UP000001299">
    <property type="component" value="Plasmid pCY186"/>
</dbReference>
<feature type="transmembrane region" description="Helical" evidence="1">
    <location>
        <begin position="251"/>
        <end position="270"/>
    </location>
</feature>
<keyword evidence="2" id="KW-0614">Plasmid</keyword>
<evidence type="ECO:0000313" key="3">
    <source>
        <dbReference type="Proteomes" id="UP000001299"/>
    </source>
</evidence>
<gene>
    <name evidence="2" type="ordered locus">bpr_IV021</name>
</gene>
<evidence type="ECO:0000313" key="2">
    <source>
        <dbReference type="EMBL" id="ADL36386.1"/>
    </source>
</evidence>
<protein>
    <submittedName>
        <fullName evidence="2">Uncharacterized protein</fullName>
    </submittedName>
</protein>
<feature type="transmembrane region" description="Helical" evidence="1">
    <location>
        <begin position="81"/>
        <end position="104"/>
    </location>
</feature>
<keyword evidence="1" id="KW-1133">Transmembrane helix</keyword>
<name>E0S4Q4_BUTPB</name>
<dbReference type="AlphaFoldDB" id="E0S4Q4"/>
<feature type="transmembrane region" description="Helical" evidence="1">
    <location>
        <begin position="6"/>
        <end position="25"/>
    </location>
</feature>
<keyword evidence="1" id="KW-0812">Transmembrane</keyword>
<dbReference type="KEGG" id="bpb:bpr_IV021"/>
<feature type="transmembrane region" description="Helical" evidence="1">
    <location>
        <begin position="276"/>
        <end position="294"/>
    </location>
</feature>
<dbReference type="EMBL" id="CP001813">
    <property type="protein sequence ID" value="ADL36386.1"/>
    <property type="molecule type" value="Genomic_DNA"/>
</dbReference>
<reference evidence="2 3" key="1">
    <citation type="journal article" date="2010" name="PLoS ONE">
        <title>The glycobiome of the rumen bacterium Butyrivibrio proteoclasticus B316(T) highlights adaptation to a polysaccharide-rich environment.</title>
        <authorList>
            <person name="Kelly W.J."/>
            <person name="Leahy S.C."/>
            <person name="Altermann E."/>
            <person name="Yeoman C.J."/>
            <person name="Dunne J.C."/>
            <person name="Kong Z."/>
            <person name="Pacheco D.M."/>
            <person name="Li D."/>
            <person name="Noel S.J."/>
            <person name="Moon C.D."/>
            <person name="Cookson A.L."/>
            <person name="Attwood G.T."/>
        </authorList>
    </citation>
    <scope>NUCLEOTIDE SEQUENCE [LARGE SCALE GENOMIC DNA]</scope>
    <source>
        <strain evidence="3">ATCC 51982 / DSM 14932 / B316</strain>
        <plasmid evidence="3">Plasmid pCY186</plasmid>
    </source>
</reference>
<feature type="transmembrane region" description="Helical" evidence="1">
    <location>
        <begin position="116"/>
        <end position="136"/>
    </location>
</feature>
<evidence type="ECO:0000256" key="1">
    <source>
        <dbReference type="SAM" id="Phobius"/>
    </source>
</evidence>